<organism evidence="2 3">
    <name type="scientific">Prorocentrum cordatum</name>
    <dbReference type="NCBI Taxonomy" id="2364126"/>
    <lineage>
        <taxon>Eukaryota</taxon>
        <taxon>Sar</taxon>
        <taxon>Alveolata</taxon>
        <taxon>Dinophyceae</taxon>
        <taxon>Prorocentrales</taxon>
        <taxon>Prorocentraceae</taxon>
        <taxon>Prorocentrum</taxon>
    </lineage>
</organism>
<feature type="compositionally biased region" description="Polar residues" evidence="1">
    <location>
        <begin position="365"/>
        <end position="387"/>
    </location>
</feature>
<sequence length="1124" mass="122798">MVIQHRAAACSTCCISAAGAWAPAAKHSVLPACPRRTSARGLPAAVCSARALAGPLRVVSGTYDYYCQDLEPGGEIFAPEGLLPSAGPAGQFDGDYLGEQIIEKGGVDELSMPFKKWRRVYYMAKENADPHWAAADPRKRVQVINVRDRSKVSPAPKQDIDYADVPGFSNADLIQIEKQSASAVRKRNNRAALTSTPAPKKGGGRQGRLPFVGAAVNIIGGILSWSALGYWGGASRAIYVVGKRLKAWSAPHGICSAAREVASFSEYASENMEEFSEHFEDLDFELMCLIAAGAFPLWGLLKKGSELRRLAMRSAGLDSDSDSDGSGSDREFGRSVSEVGEDVQMPELLASLLQSQSELAEKISQLKQHGTPQSSGGLAGGPTSSTPRAERGAELESPRRGQDIDSSIDALLGRLQEHESIVKTDAGTRGTAMRGPEGLALQMRPGAASSGSPSSSPAQALIEVIEKETVDPRGALMEHRHKYKDIEGWNLAGAKARIAPQHLARIYRGGQGCVRDGQHDARASDENELATPGADEEVRLRLEKKAFFNKYLTKAQEGARDPVDTLPFLAPPLEWPSGVERPERATDALAVDYVDSAILALDGLHQGKVSLPPAGATPVDMMKAPPTAAEFLNFPDQMIERDEEVDWVKFDDTKAFMSPELKDKSNLLLLAARLWEAGMLATCEQTMETVSVVTVLKKQEAGRRASRLVWDLRRCNLRWRAPPWVPLGIPISIANIELTDDMIGCQIFTVAHGDLPDFCYTILKPSWLHPWFVLAGIPPTELKNFAESEGFAWADEVGTAKPYLALKVLPMGWSWYVFFVHSTLQDVIHHGAAGLEPGGQLVDGTPTPQFDAFRKLFWFFIGDFAVGEVHDSNAEHDELKARQTLLEWKEAIKGAGFKVHKGVVEHGVSAFLGFISELGRDQRRQLWAGVKAELASLVALLPLFSVDLKAKWNQWACMPDASDEGCGVIAAATAPSEARAEARWARRRGRCAKLEAAYSEVEESESIHEDNAQGNATRSLAERVARQRASWRPGFLPLFSGAGVLDSAIREKRLSCVESWDIEMGPPFDMSDLARVAILIRRIRAKCYWCVHLAPPCSSFSRARQPFATVDILRVGRDWKGELR</sequence>
<evidence type="ECO:0000256" key="1">
    <source>
        <dbReference type="SAM" id="MobiDB-lite"/>
    </source>
</evidence>
<feature type="region of interest" description="Disordered" evidence="1">
    <location>
        <begin position="314"/>
        <end position="340"/>
    </location>
</feature>
<gene>
    <name evidence="2" type="ORF">PCOR1329_LOCUS5250</name>
</gene>
<protein>
    <submittedName>
        <fullName evidence="2">Uncharacterized protein</fullName>
    </submittedName>
</protein>
<comment type="caution">
    <text evidence="2">The sequence shown here is derived from an EMBL/GenBank/DDBJ whole genome shotgun (WGS) entry which is preliminary data.</text>
</comment>
<evidence type="ECO:0000313" key="2">
    <source>
        <dbReference type="EMBL" id="CAK0795637.1"/>
    </source>
</evidence>
<feature type="non-terminal residue" evidence="2">
    <location>
        <position position="1124"/>
    </location>
</feature>
<name>A0ABN9PRP4_9DINO</name>
<evidence type="ECO:0000313" key="3">
    <source>
        <dbReference type="Proteomes" id="UP001189429"/>
    </source>
</evidence>
<feature type="region of interest" description="Disordered" evidence="1">
    <location>
        <begin position="185"/>
        <end position="206"/>
    </location>
</feature>
<proteinExistence type="predicted"/>
<dbReference type="Proteomes" id="UP001189429">
    <property type="component" value="Unassembled WGS sequence"/>
</dbReference>
<dbReference type="EMBL" id="CAUYUJ010001380">
    <property type="protein sequence ID" value="CAK0795637.1"/>
    <property type="molecule type" value="Genomic_DNA"/>
</dbReference>
<reference evidence="2" key="1">
    <citation type="submission" date="2023-10" db="EMBL/GenBank/DDBJ databases">
        <authorList>
            <person name="Chen Y."/>
            <person name="Shah S."/>
            <person name="Dougan E. K."/>
            <person name="Thang M."/>
            <person name="Chan C."/>
        </authorList>
    </citation>
    <scope>NUCLEOTIDE SEQUENCE [LARGE SCALE GENOMIC DNA]</scope>
</reference>
<accession>A0ABN9PRP4</accession>
<feature type="compositionally biased region" description="Basic and acidic residues" evidence="1">
    <location>
        <begin position="388"/>
        <end position="403"/>
    </location>
</feature>
<keyword evidence="3" id="KW-1185">Reference proteome</keyword>
<feature type="region of interest" description="Disordered" evidence="1">
    <location>
        <begin position="364"/>
        <end position="404"/>
    </location>
</feature>